<dbReference type="Gene3D" id="3.40.50.850">
    <property type="entry name" value="Isochorismatase-like"/>
    <property type="match status" value="1"/>
</dbReference>
<sequence length="260" mass="28593">MSAFIIIDPQCDFHPGGSLAIPSAGEDSSRIKDILSKTPSPFAEVYVTLDSHHKYDVAHPGYWVDANGKNPSPFTLIQYEDVVDGKWAPANEENKEWALTYTKALKEQGSFTLCVWPEHCLIGSPGHNVDSTVQAGLTAWLLSNPGKEIKWVLKGQNTKTEMYSCMKAEVPVEDDDATKFNASLMAEFEAYDKLYVAGQAKSHCVNFTVRDISANYKKNQASIVLLEDCMSNVPGFEEAGEKFIEDMKKAGCGIINAGDV</sequence>
<evidence type="ECO:0000313" key="4">
    <source>
        <dbReference type="Proteomes" id="UP001165160"/>
    </source>
</evidence>
<reference evidence="4" key="1">
    <citation type="journal article" date="2023" name="Commun. Biol.">
        <title>Genome analysis of Parmales, the sister group of diatoms, reveals the evolutionary specialization of diatoms from phago-mixotrophs to photoautotrophs.</title>
        <authorList>
            <person name="Ban H."/>
            <person name="Sato S."/>
            <person name="Yoshikawa S."/>
            <person name="Yamada K."/>
            <person name="Nakamura Y."/>
            <person name="Ichinomiya M."/>
            <person name="Sato N."/>
            <person name="Blanc-Mathieu R."/>
            <person name="Endo H."/>
            <person name="Kuwata A."/>
            <person name="Ogata H."/>
        </authorList>
    </citation>
    <scope>NUCLEOTIDE SEQUENCE [LARGE SCALE GENOMIC DNA]</scope>
    <source>
        <strain evidence="4">NIES 3699</strain>
    </source>
</reference>
<evidence type="ECO:0000256" key="2">
    <source>
        <dbReference type="ARBA" id="ARBA00022801"/>
    </source>
</evidence>
<dbReference type="SUPFAM" id="SSF52499">
    <property type="entry name" value="Isochorismatase-like hydrolases"/>
    <property type="match status" value="1"/>
</dbReference>
<gene>
    <name evidence="3" type="ORF">TrVE_jg453</name>
</gene>
<protein>
    <recommendedName>
        <fullName evidence="5">Nicotinamidase</fullName>
    </recommendedName>
</protein>
<keyword evidence="4" id="KW-1185">Reference proteome</keyword>
<dbReference type="PANTHER" id="PTHR11080:SF2">
    <property type="entry name" value="LD05707P"/>
    <property type="match status" value="1"/>
</dbReference>
<name>A0A9W7BXK7_9STRA</name>
<evidence type="ECO:0000256" key="1">
    <source>
        <dbReference type="ARBA" id="ARBA00006336"/>
    </source>
</evidence>
<accession>A0A9W7BXK7</accession>
<keyword evidence="2" id="KW-0378">Hydrolase</keyword>
<dbReference type="AlphaFoldDB" id="A0A9W7BXK7"/>
<dbReference type="EMBL" id="BRXX01000223">
    <property type="protein sequence ID" value="GMH98684.1"/>
    <property type="molecule type" value="Genomic_DNA"/>
</dbReference>
<comment type="caution">
    <text evidence="3">The sequence shown here is derived from an EMBL/GenBank/DDBJ whole genome shotgun (WGS) entry which is preliminary data.</text>
</comment>
<dbReference type="InterPro" id="IPR036380">
    <property type="entry name" value="Isochorismatase-like_sf"/>
</dbReference>
<comment type="similarity">
    <text evidence="1">Belongs to the isochorismatase family.</text>
</comment>
<evidence type="ECO:0000313" key="3">
    <source>
        <dbReference type="EMBL" id="GMH98684.1"/>
    </source>
</evidence>
<organism evidence="3 4">
    <name type="scientific">Triparma verrucosa</name>
    <dbReference type="NCBI Taxonomy" id="1606542"/>
    <lineage>
        <taxon>Eukaryota</taxon>
        <taxon>Sar</taxon>
        <taxon>Stramenopiles</taxon>
        <taxon>Ochrophyta</taxon>
        <taxon>Bolidophyceae</taxon>
        <taxon>Parmales</taxon>
        <taxon>Triparmaceae</taxon>
        <taxon>Triparma</taxon>
    </lineage>
</organism>
<dbReference type="Proteomes" id="UP001165160">
    <property type="component" value="Unassembled WGS sequence"/>
</dbReference>
<evidence type="ECO:0008006" key="5">
    <source>
        <dbReference type="Google" id="ProtNLM"/>
    </source>
</evidence>
<dbReference type="PANTHER" id="PTHR11080">
    <property type="entry name" value="PYRAZINAMIDASE/NICOTINAMIDASE"/>
    <property type="match status" value="1"/>
</dbReference>
<dbReference type="GO" id="GO:0016787">
    <property type="term" value="F:hydrolase activity"/>
    <property type="evidence" value="ECO:0007669"/>
    <property type="project" value="UniProtKB-KW"/>
</dbReference>
<dbReference type="InterPro" id="IPR052347">
    <property type="entry name" value="Isochorismatase_Nicotinamidase"/>
</dbReference>
<proteinExistence type="inferred from homology"/>